<dbReference type="InterPro" id="IPR008228">
    <property type="entry name" value="UCP006173"/>
</dbReference>
<dbReference type="AlphaFoldDB" id="A0A0C1U1D0"/>
<evidence type="ECO:0008006" key="3">
    <source>
        <dbReference type="Google" id="ProtNLM"/>
    </source>
</evidence>
<proteinExistence type="predicted"/>
<comment type="caution">
    <text evidence="1">The sequence shown here is derived from an EMBL/GenBank/DDBJ whole genome shotgun (WGS) entry which is preliminary data.</text>
</comment>
<evidence type="ECO:0000313" key="2">
    <source>
        <dbReference type="Proteomes" id="UP000031433"/>
    </source>
</evidence>
<dbReference type="EMBL" id="JXBL01000001">
    <property type="protein sequence ID" value="KIE41590.1"/>
    <property type="molecule type" value="Genomic_DNA"/>
</dbReference>
<dbReference type="PANTHER" id="PTHR37421">
    <property type="entry name" value="UPF0260 PROTEIN YCGN"/>
    <property type="match status" value="1"/>
</dbReference>
<dbReference type="RefSeq" id="WP_039643374.1">
    <property type="nucleotide sequence ID" value="NZ_JXBL01000001.1"/>
</dbReference>
<dbReference type="Proteomes" id="UP000031433">
    <property type="component" value="Unassembled WGS sequence"/>
</dbReference>
<protein>
    <recommendedName>
        <fullName evidence="3">YcgN family cysteine cluster protein</fullName>
    </recommendedName>
</protein>
<sequence>MENRDESSNGWESLCARCGLCCFEKIEDENGTVFFTATPCRYLDVTTRQCVIYDKRFDINPECVKLTEELVRTLPWLHDGCAYRKALGVRLSKVRMNGRNKGNRG</sequence>
<dbReference type="NCBIfam" id="NF003504">
    <property type="entry name" value="PRK05170.2-2"/>
    <property type="match status" value="1"/>
</dbReference>
<evidence type="ECO:0000313" key="1">
    <source>
        <dbReference type="EMBL" id="KIE41590.1"/>
    </source>
</evidence>
<dbReference type="PANTHER" id="PTHR37421:SF1">
    <property type="entry name" value="UPF0260 PROTEIN YCGN"/>
    <property type="match status" value="1"/>
</dbReference>
<keyword evidence="2" id="KW-1185">Reference proteome</keyword>
<name>A0A0C1U1D0_9BACT</name>
<organism evidence="1 2">
    <name type="scientific">Geobacter soli</name>
    <dbReference type="NCBI Taxonomy" id="1510391"/>
    <lineage>
        <taxon>Bacteria</taxon>
        <taxon>Pseudomonadati</taxon>
        <taxon>Thermodesulfobacteriota</taxon>
        <taxon>Desulfuromonadia</taxon>
        <taxon>Geobacterales</taxon>
        <taxon>Geobacteraceae</taxon>
        <taxon>Geobacter</taxon>
    </lineage>
</organism>
<gene>
    <name evidence="1" type="ORF">SE37_02565</name>
</gene>
<reference evidence="1 2" key="1">
    <citation type="submission" date="2015-01" db="EMBL/GenBank/DDBJ databases">
        <title>Genome sequence of the anaerobic bacterium Geobacter soli GSS01, a dissimilatory Fe(III) reducer from soil.</title>
        <authorList>
            <person name="Yang G."/>
            <person name="Zhou S."/>
        </authorList>
    </citation>
    <scope>NUCLEOTIDE SEQUENCE [LARGE SCALE GENOMIC DNA]</scope>
    <source>
        <strain evidence="1 2">GSS01</strain>
    </source>
</reference>
<accession>A0A0C1U1D0</accession>